<organism evidence="2 3">
    <name type="scientific">Riccia sorocarpa</name>
    <dbReference type="NCBI Taxonomy" id="122646"/>
    <lineage>
        <taxon>Eukaryota</taxon>
        <taxon>Viridiplantae</taxon>
        <taxon>Streptophyta</taxon>
        <taxon>Embryophyta</taxon>
        <taxon>Marchantiophyta</taxon>
        <taxon>Marchantiopsida</taxon>
        <taxon>Marchantiidae</taxon>
        <taxon>Marchantiales</taxon>
        <taxon>Ricciaceae</taxon>
        <taxon>Riccia</taxon>
    </lineage>
</organism>
<evidence type="ECO:0000313" key="3">
    <source>
        <dbReference type="Proteomes" id="UP001633002"/>
    </source>
</evidence>
<feature type="compositionally biased region" description="Polar residues" evidence="1">
    <location>
        <begin position="108"/>
        <end position="121"/>
    </location>
</feature>
<proteinExistence type="predicted"/>
<accession>A0ABD3I5R8</accession>
<dbReference type="Proteomes" id="UP001633002">
    <property type="component" value="Unassembled WGS sequence"/>
</dbReference>
<evidence type="ECO:0000313" key="2">
    <source>
        <dbReference type="EMBL" id="KAL3698107.1"/>
    </source>
</evidence>
<evidence type="ECO:0000256" key="1">
    <source>
        <dbReference type="SAM" id="MobiDB-lite"/>
    </source>
</evidence>
<keyword evidence="3" id="KW-1185">Reference proteome</keyword>
<feature type="region of interest" description="Disordered" evidence="1">
    <location>
        <begin position="92"/>
        <end position="132"/>
    </location>
</feature>
<reference evidence="2 3" key="1">
    <citation type="submission" date="2024-09" db="EMBL/GenBank/DDBJ databases">
        <title>Chromosome-scale assembly of Riccia sorocarpa.</title>
        <authorList>
            <person name="Paukszto L."/>
        </authorList>
    </citation>
    <scope>NUCLEOTIDE SEQUENCE [LARGE SCALE GENOMIC DNA]</scope>
    <source>
        <strain evidence="2">LP-2024</strain>
        <tissue evidence="2">Aerial parts of the thallus</tissue>
    </source>
</reference>
<protein>
    <submittedName>
        <fullName evidence="2">Uncharacterized protein</fullName>
    </submittedName>
</protein>
<sequence>MAEEPIATQTASQTTPRRRGKDPGEGLLGPDDLVTIGNVHRLVAHEMIYTVFSGNVQCHGTPARGLSFEFSLGFVKLLYARAVLGRRVDFSKASSPDVRADAAPDIPLSQTTQTQIPQTLRKNAAGQPVRKS</sequence>
<feature type="region of interest" description="Disordered" evidence="1">
    <location>
        <begin position="1"/>
        <end position="30"/>
    </location>
</feature>
<gene>
    <name evidence="2" type="ORF">R1sor_012183</name>
</gene>
<name>A0ABD3I5R8_9MARC</name>
<dbReference type="AlphaFoldDB" id="A0ABD3I5R8"/>
<dbReference type="EMBL" id="JBJQOH010000002">
    <property type="protein sequence ID" value="KAL3698107.1"/>
    <property type="molecule type" value="Genomic_DNA"/>
</dbReference>
<comment type="caution">
    <text evidence="2">The sequence shown here is derived from an EMBL/GenBank/DDBJ whole genome shotgun (WGS) entry which is preliminary data.</text>
</comment>